<evidence type="ECO:0000313" key="1">
    <source>
        <dbReference type="EMBL" id="SMH32209.1"/>
    </source>
</evidence>
<proteinExistence type="predicted"/>
<evidence type="ECO:0000313" key="2">
    <source>
        <dbReference type="Proteomes" id="UP000193711"/>
    </source>
</evidence>
<dbReference type="RefSeq" id="WP_085475188.1">
    <property type="nucleotide sequence ID" value="NZ_FXBM01000001.1"/>
</dbReference>
<dbReference type="STRING" id="1891671.SAMN06295885_0708"/>
<dbReference type="AlphaFoldDB" id="A0A1X7N5M4"/>
<reference evidence="2" key="1">
    <citation type="submission" date="2017-04" db="EMBL/GenBank/DDBJ databases">
        <authorList>
            <person name="Varghese N."/>
            <person name="Submissions S."/>
        </authorList>
    </citation>
    <scope>NUCLEOTIDE SEQUENCE [LARGE SCALE GENOMIC DNA]</scope>
    <source>
        <strain evidence="2">VKM Ac-2121</strain>
    </source>
</reference>
<dbReference type="Proteomes" id="UP000193711">
    <property type="component" value="Unassembled WGS sequence"/>
</dbReference>
<keyword evidence="2" id="KW-1185">Reference proteome</keyword>
<gene>
    <name evidence="1" type="ORF">SAMN06295885_0708</name>
</gene>
<dbReference type="EMBL" id="FXBM01000001">
    <property type="protein sequence ID" value="SMH32209.1"/>
    <property type="molecule type" value="Genomic_DNA"/>
</dbReference>
<organism evidence="1 2">
    <name type="scientific">Rathayibacter oskolensis</name>
    <dbReference type="NCBI Taxonomy" id="1891671"/>
    <lineage>
        <taxon>Bacteria</taxon>
        <taxon>Bacillati</taxon>
        <taxon>Actinomycetota</taxon>
        <taxon>Actinomycetes</taxon>
        <taxon>Micrococcales</taxon>
        <taxon>Microbacteriaceae</taxon>
        <taxon>Rathayibacter</taxon>
    </lineage>
</organism>
<name>A0A1X7N5M4_9MICO</name>
<protein>
    <submittedName>
        <fullName evidence="1">Uncharacterized protein</fullName>
    </submittedName>
</protein>
<sequence length="62" mass="6401">MVDEKVPVVRTGEVVRSLVVAAGLAVDVAQAERAASGLGEQSARASAQKTEAGIARRLRELG</sequence>
<accession>A0A1X7N5M4</accession>